<dbReference type="InterPro" id="IPR043917">
    <property type="entry name" value="DUF5753"/>
</dbReference>
<protein>
    <submittedName>
        <fullName evidence="2">Predicted transcriptional regulators</fullName>
    </submittedName>
</protein>
<dbReference type="RefSeq" id="WP_235001193.1">
    <property type="nucleotide sequence ID" value="NZ_FUWS01000018.1"/>
</dbReference>
<reference evidence="2 3" key="1">
    <citation type="submission" date="2017-02" db="EMBL/GenBank/DDBJ databases">
        <authorList>
            <person name="Peterson S.W."/>
        </authorList>
    </citation>
    <scope>NUCLEOTIDE SEQUENCE [LARGE SCALE GENOMIC DNA]</scope>
    <source>
        <strain evidence="2 3">DSM 45154</strain>
    </source>
</reference>
<dbReference type="AlphaFoldDB" id="A0A1T4TCX8"/>
<dbReference type="STRING" id="1122192.SAMN02745673_04807"/>
<evidence type="ECO:0000313" key="3">
    <source>
        <dbReference type="Proteomes" id="UP000190637"/>
    </source>
</evidence>
<dbReference type="GO" id="GO:0003677">
    <property type="term" value="F:DNA binding"/>
    <property type="evidence" value="ECO:0007669"/>
    <property type="project" value="InterPro"/>
</dbReference>
<dbReference type="PROSITE" id="PS50943">
    <property type="entry name" value="HTH_CROC1"/>
    <property type="match status" value="1"/>
</dbReference>
<feature type="domain" description="HTH cro/C1-type" evidence="1">
    <location>
        <begin position="4"/>
        <end position="59"/>
    </location>
</feature>
<dbReference type="Gene3D" id="1.10.260.40">
    <property type="entry name" value="lambda repressor-like DNA-binding domains"/>
    <property type="match status" value="1"/>
</dbReference>
<dbReference type="CDD" id="cd00093">
    <property type="entry name" value="HTH_XRE"/>
    <property type="match status" value="1"/>
</dbReference>
<dbReference type="SUPFAM" id="SSF47413">
    <property type="entry name" value="lambda repressor-like DNA-binding domains"/>
    <property type="match status" value="1"/>
</dbReference>
<organism evidence="2 3">
    <name type="scientific">Marinactinospora thermotolerans DSM 45154</name>
    <dbReference type="NCBI Taxonomy" id="1122192"/>
    <lineage>
        <taxon>Bacteria</taxon>
        <taxon>Bacillati</taxon>
        <taxon>Actinomycetota</taxon>
        <taxon>Actinomycetes</taxon>
        <taxon>Streptosporangiales</taxon>
        <taxon>Nocardiopsidaceae</taxon>
        <taxon>Marinactinospora</taxon>
    </lineage>
</organism>
<sequence length="266" mass="30324">MLQMRRLRQVAGLSQEEAAERMGWNRSKLHRLEFGRNQKIKASDVIALCRLYGVSDAETDALADLARQSGKRSWWHRYSDILPGPYIGLEAEATTIREYEVTLVPGLLQTEDYIRQILRHSAGSSEDEIERRVTVRLERQKILTRPDSPPRLWAILDESVIRREVGGPEVMKAQIQHLIDMSRLPNVDIQILRFSVGAHAGVAGSFVILDFSGMDQVVYIETDRDGFYLEDTDEVERYRLVYDKIQAAAGSTESTIAFLEDVLSEM</sequence>
<accession>A0A1T4TCX8</accession>
<dbReference type="Pfam" id="PF13560">
    <property type="entry name" value="HTH_31"/>
    <property type="match status" value="1"/>
</dbReference>
<dbReference type="SMART" id="SM00530">
    <property type="entry name" value="HTH_XRE"/>
    <property type="match status" value="1"/>
</dbReference>
<dbReference type="InterPro" id="IPR001387">
    <property type="entry name" value="Cro/C1-type_HTH"/>
</dbReference>
<evidence type="ECO:0000259" key="1">
    <source>
        <dbReference type="PROSITE" id="PS50943"/>
    </source>
</evidence>
<dbReference type="Pfam" id="PF19054">
    <property type="entry name" value="DUF5753"/>
    <property type="match status" value="1"/>
</dbReference>
<gene>
    <name evidence="2" type="ORF">SAMN02745673_04807</name>
</gene>
<dbReference type="EMBL" id="FUWS01000018">
    <property type="protein sequence ID" value="SKA38236.1"/>
    <property type="molecule type" value="Genomic_DNA"/>
</dbReference>
<dbReference type="Proteomes" id="UP000190637">
    <property type="component" value="Unassembled WGS sequence"/>
</dbReference>
<proteinExistence type="predicted"/>
<keyword evidence="3" id="KW-1185">Reference proteome</keyword>
<evidence type="ECO:0000313" key="2">
    <source>
        <dbReference type="EMBL" id="SKA38236.1"/>
    </source>
</evidence>
<dbReference type="InterPro" id="IPR010982">
    <property type="entry name" value="Lambda_DNA-bd_dom_sf"/>
</dbReference>
<name>A0A1T4TCX8_9ACTN</name>